<organism evidence="1 2">
    <name type="scientific">Hohaiivirga grylli</name>
    <dbReference type="NCBI Taxonomy" id="3133970"/>
    <lineage>
        <taxon>Bacteria</taxon>
        <taxon>Pseudomonadati</taxon>
        <taxon>Pseudomonadota</taxon>
        <taxon>Alphaproteobacteria</taxon>
        <taxon>Hyphomicrobiales</taxon>
        <taxon>Methylobacteriaceae</taxon>
        <taxon>Hohaiivirga</taxon>
    </lineage>
</organism>
<comment type="caution">
    <text evidence="1">The sequence shown here is derived from an EMBL/GenBank/DDBJ whole genome shotgun (WGS) entry which is preliminary data.</text>
</comment>
<dbReference type="InterPro" id="IPR038696">
    <property type="entry name" value="IalB_sf"/>
</dbReference>
<dbReference type="RefSeq" id="WP_346337814.1">
    <property type="nucleotide sequence ID" value="NZ_JBBYXI010000009.1"/>
</dbReference>
<dbReference type="InterPro" id="IPR010642">
    <property type="entry name" value="Invasion_prot_B"/>
</dbReference>
<dbReference type="EMBL" id="JBBYXI010000009">
    <property type="protein sequence ID" value="MEN3931767.1"/>
    <property type="molecule type" value="Genomic_DNA"/>
</dbReference>
<dbReference type="Proteomes" id="UP001418637">
    <property type="component" value="Unassembled WGS sequence"/>
</dbReference>
<evidence type="ECO:0000313" key="2">
    <source>
        <dbReference type="Proteomes" id="UP001418637"/>
    </source>
</evidence>
<protein>
    <submittedName>
        <fullName evidence="1">Invasion associated locus B family protein</fullName>
    </submittedName>
</protein>
<reference evidence="1 2" key="1">
    <citation type="submission" date="2024-04" db="EMBL/GenBank/DDBJ databases">
        <title>A novel species isolated from cricket.</title>
        <authorList>
            <person name="Wang H.-C."/>
        </authorList>
    </citation>
    <scope>NUCLEOTIDE SEQUENCE [LARGE SCALE GENOMIC DNA]</scope>
    <source>
        <strain evidence="1 2">WL0021</strain>
    </source>
</reference>
<dbReference type="Gene3D" id="2.60.40.1880">
    <property type="entry name" value="Invasion associated locus B (IalB) protein"/>
    <property type="match status" value="1"/>
</dbReference>
<dbReference type="Pfam" id="PF06776">
    <property type="entry name" value="IalB"/>
    <property type="match status" value="1"/>
</dbReference>
<gene>
    <name evidence="1" type="ORF">WJT86_11950</name>
</gene>
<proteinExistence type="predicted"/>
<accession>A0ABV0BLC0</accession>
<keyword evidence="2" id="KW-1185">Reference proteome</keyword>
<sequence length="159" mass="17119">MLLLAGSAAAQQPEAAENRFDDWELSCNPQPATQQSGCRISQQLAIQESGKTVFAVTILPGEKKNELVGVVSIPLGGYIAPGIELRIDNKNAYKILVETCNTSGCHAGFTVSPKLQRELMAGKKAQFRIWTTKAQPTDVTVSLTGIKKAIEALHKRGAQ</sequence>
<evidence type="ECO:0000313" key="1">
    <source>
        <dbReference type="EMBL" id="MEN3931767.1"/>
    </source>
</evidence>
<name>A0ABV0BLC0_9HYPH</name>